<keyword evidence="2" id="KW-1185">Reference proteome</keyword>
<dbReference type="EMBL" id="CP092866">
    <property type="protein sequence ID" value="UYV66508.1"/>
    <property type="molecule type" value="Genomic_DNA"/>
</dbReference>
<reference evidence="1 2" key="1">
    <citation type="submission" date="2022-01" db="EMBL/GenBank/DDBJ databases">
        <title>A chromosomal length assembly of Cordylochernes scorpioides.</title>
        <authorList>
            <person name="Zeh D."/>
            <person name="Zeh J."/>
        </authorList>
    </citation>
    <scope>NUCLEOTIDE SEQUENCE [LARGE SCALE GENOMIC DNA]</scope>
    <source>
        <strain evidence="1">IN4F17</strain>
        <tissue evidence="1">Whole Body</tissue>
    </source>
</reference>
<evidence type="ECO:0000313" key="1">
    <source>
        <dbReference type="EMBL" id="UYV66508.1"/>
    </source>
</evidence>
<proteinExistence type="predicted"/>
<dbReference type="Proteomes" id="UP001235939">
    <property type="component" value="Chromosome 04"/>
</dbReference>
<evidence type="ECO:0000313" key="2">
    <source>
        <dbReference type="Proteomes" id="UP001235939"/>
    </source>
</evidence>
<accession>A0ABY6KFD8</accession>
<sequence length="156" mass="18042">MENYVSNVIPLGETQDRNIKSVFVSTAKECWLKLNNKNVRKVSGGFCKGDMKALRKKNSNYIQIAAPEGFNFGKPNERPIWFKRFQRYRIASGLSEKSENEQVNALVYFMGEKAEENLILLNLNEAQNEDYQLVVSKFQNYFIGKSNIMRKLSLTE</sequence>
<protein>
    <submittedName>
        <fullName evidence="1">Uncharacterized protein</fullName>
    </submittedName>
</protein>
<name>A0ABY6KFD8_9ARAC</name>
<organism evidence="1 2">
    <name type="scientific">Cordylochernes scorpioides</name>
    <dbReference type="NCBI Taxonomy" id="51811"/>
    <lineage>
        <taxon>Eukaryota</taxon>
        <taxon>Metazoa</taxon>
        <taxon>Ecdysozoa</taxon>
        <taxon>Arthropoda</taxon>
        <taxon>Chelicerata</taxon>
        <taxon>Arachnida</taxon>
        <taxon>Pseudoscorpiones</taxon>
        <taxon>Cheliferoidea</taxon>
        <taxon>Chernetidae</taxon>
        <taxon>Cordylochernes</taxon>
    </lineage>
</organism>
<gene>
    <name evidence="1" type="ORF">LAZ67_4001927</name>
</gene>